<evidence type="ECO:0000256" key="8">
    <source>
        <dbReference type="ARBA" id="ARBA00047899"/>
    </source>
</evidence>
<accession>C1EDI1</accession>
<evidence type="ECO:0000313" key="12">
    <source>
        <dbReference type="Proteomes" id="UP000002009"/>
    </source>
</evidence>
<dbReference type="PROSITE" id="PS00108">
    <property type="entry name" value="PROTEIN_KINASE_ST"/>
    <property type="match status" value="1"/>
</dbReference>
<evidence type="ECO:0000256" key="7">
    <source>
        <dbReference type="ARBA" id="ARBA00022840"/>
    </source>
</evidence>
<comment type="catalytic activity">
    <reaction evidence="8">
        <text>L-threonyl-[protein] + ATP = O-phospho-L-threonyl-[protein] + ADP + H(+)</text>
        <dbReference type="Rhea" id="RHEA:46608"/>
        <dbReference type="Rhea" id="RHEA-COMP:11060"/>
        <dbReference type="Rhea" id="RHEA-COMP:11605"/>
        <dbReference type="ChEBI" id="CHEBI:15378"/>
        <dbReference type="ChEBI" id="CHEBI:30013"/>
        <dbReference type="ChEBI" id="CHEBI:30616"/>
        <dbReference type="ChEBI" id="CHEBI:61977"/>
        <dbReference type="ChEBI" id="CHEBI:456216"/>
        <dbReference type="EC" id="2.7.11.1"/>
    </reaction>
</comment>
<dbReference type="InterPro" id="IPR050236">
    <property type="entry name" value="Ser_Thr_kinase_AGC"/>
</dbReference>
<dbReference type="EC" id="2.7.11.1" evidence="1"/>
<keyword evidence="7" id="KW-0067">ATP-binding</keyword>
<keyword evidence="3" id="KW-0597">Phosphoprotein</keyword>
<evidence type="ECO:0000256" key="4">
    <source>
        <dbReference type="ARBA" id="ARBA00022679"/>
    </source>
</evidence>
<evidence type="ECO:0000256" key="1">
    <source>
        <dbReference type="ARBA" id="ARBA00012513"/>
    </source>
</evidence>
<dbReference type="OrthoDB" id="497127at2759"/>
<proteinExistence type="predicted"/>
<dbReference type="AlphaFoldDB" id="C1EDI1"/>
<dbReference type="eggNOG" id="KOG0606">
    <property type="taxonomic scope" value="Eukaryota"/>
</dbReference>
<dbReference type="PIRSF" id="PIRSF000654">
    <property type="entry name" value="Integrin-linked_kinase"/>
    <property type="match status" value="1"/>
</dbReference>
<evidence type="ECO:0000259" key="10">
    <source>
        <dbReference type="PROSITE" id="PS50011"/>
    </source>
</evidence>
<organism evidence="11 12">
    <name type="scientific">Micromonas commoda (strain RCC299 / NOUM17 / CCMP2709)</name>
    <name type="common">Picoplanktonic green alga</name>
    <dbReference type="NCBI Taxonomy" id="296587"/>
    <lineage>
        <taxon>Eukaryota</taxon>
        <taxon>Viridiplantae</taxon>
        <taxon>Chlorophyta</taxon>
        <taxon>Mamiellophyceae</taxon>
        <taxon>Mamiellales</taxon>
        <taxon>Mamiellaceae</taxon>
        <taxon>Micromonas</taxon>
    </lineage>
</organism>
<sequence length="280" mass="30996">DFEVLKLISSGAYGKVYLCRKHTTGDMYAIKIMRKRDLLYKNMTSQAMAERDALIHTDNPFIIKLFYSFASHRHLYMVTEYANGGDLYSLLQNLGRLGEDHARQYAAEIILALDYCHERGIIHRDVKPDNLLIAANGHIKLTDFGLSNIGISRDQRHHGGGSGENSEAGGKGTPDYLAPEVLLCEPYGPEVDWWALGVVVFELLVGVPPFHASTPVEIFENILSGNIADEEEDDGLSAAAKDLIKGLLHPDASQRLGSRPGAADLKAHPFFAGIDWDKMF</sequence>
<dbReference type="InterPro" id="IPR000719">
    <property type="entry name" value="Prot_kinase_dom"/>
</dbReference>
<name>C1EDI1_MICCC</name>
<dbReference type="EMBL" id="CP001330">
    <property type="protein sequence ID" value="ACO66366.1"/>
    <property type="molecule type" value="Genomic_DNA"/>
</dbReference>
<dbReference type="InParanoid" id="C1EDI1"/>
<evidence type="ECO:0000256" key="3">
    <source>
        <dbReference type="ARBA" id="ARBA00022553"/>
    </source>
</evidence>
<dbReference type="GO" id="GO:0004674">
    <property type="term" value="F:protein serine/threonine kinase activity"/>
    <property type="evidence" value="ECO:0007669"/>
    <property type="project" value="UniProtKB-KW"/>
</dbReference>
<evidence type="ECO:0000256" key="2">
    <source>
        <dbReference type="ARBA" id="ARBA00022527"/>
    </source>
</evidence>
<reference evidence="11 12" key="1">
    <citation type="journal article" date="2009" name="Science">
        <title>Green evolution and dynamic adaptations revealed by genomes of the marine picoeukaryotes Micromonas.</title>
        <authorList>
            <person name="Worden A.Z."/>
            <person name="Lee J.H."/>
            <person name="Mock T."/>
            <person name="Rouze P."/>
            <person name="Simmons M.P."/>
            <person name="Aerts A.L."/>
            <person name="Allen A.E."/>
            <person name="Cuvelier M.L."/>
            <person name="Derelle E."/>
            <person name="Everett M.V."/>
            <person name="Foulon E."/>
            <person name="Grimwood J."/>
            <person name="Gundlach H."/>
            <person name="Henrissat B."/>
            <person name="Napoli C."/>
            <person name="McDonald S.M."/>
            <person name="Parker M.S."/>
            <person name="Rombauts S."/>
            <person name="Salamov A."/>
            <person name="Von Dassow P."/>
            <person name="Badger J.H."/>
            <person name="Coutinho P.M."/>
            <person name="Demir E."/>
            <person name="Dubchak I."/>
            <person name="Gentemann C."/>
            <person name="Eikrem W."/>
            <person name="Gready J.E."/>
            <person name="John U."/>
            <person name="Lanier W."/>
            <person name="Lindquist E.A."/>
            <person name="Lucas S."/>
            <person name="Mayer K.F."/>
            <person name="Moreau H."/>
            <person name="Not F."/>
            <person name="Otillar R."/>
            <person name="Panaud O."/>
            <person name="Pangilinan J."/>
            <person name="Paulsen I."/>
            <person name="Piegu B."/>
            <person name="Poliakov A."/>
            <person name="Robbens S."/>
            <person name="Schmutz J."/>
            <person name="Toulza E."/>
            <person name="Wyss T."/>
            <person name="Zelensky A."/>
            <person name="Zhou K."/>
            <person name="Armbrust E.V."/>
            <person name="Bhattacharya D."/>
            <person name="Goodenough U.W."/>
            <person name="Van de Peer Y."/>
            <person name="Grigoriev I.V."/>
        </authorList>
    </citation>
    <scope>NUCLEOTIDE SEQUENCE [LARGE SCALE GENOMIC DNA]</scope>
    <source>
        <strain evidence="12">RCC299 / NOUM17</strain>
    </source>
</reference>
<evidence type="ECO:0000313" key="11">
    <source>
        <dbReference type="EMBL" id="ACO66366.1"/>
    </source>
</evidence>
<evidence type="ECO:0000256" key="9">
    <source>
        <dbReference type="ARBA" id="ARBA00048679"/>
    </source>
</evidence>
<keyword evidence="5" id="KW-0547">Nucleotide-binding</keyword>
<dbReference type="KEGG" id="mis:MICPUN_69531"/>
<dbReference type="OMA" id="FRIETIV"/>
<dbReference type="PANTHER" id="PTHR24356:SF1">
    <property type="entry name" value="SERINE_THREONINE-PROTEIN KINASE GREATWALL"/>
    <property type="match status" value="1"/>
</dbReference>
<dbReference type="FunFam" id="1.10.510.10:FF:000048">
    <property type="entry name" value="Protein kinase C"/>
    <property type="match status" value="1"/>
</dbReference>
<dbReference type="Gene3D" id="1.10.510.10">
    <property type="entry name" value="Transferase(Phosphotransferase) domain 1"/>
    <property type="match status" value="1"/>
</dbReference>
<dbReference type="PANTHER" id="PTHR24356">
    <property type="entry name" value="SERINE/THREONINE-PROTEIN KINASE"/>
    <property type="match status" value="1"/>
</dbReference>
<dbReference type="SUPFAM" id="SSF56112">
    <property type="entry name" value="Protein kinase-like (PK-like)"/>
    <property type="match status" value="1"/>
</dbReference>
<dbReference type="STRING" id="296587.C1EDI1"/>
<evidence type="ECO:0000256" key="6">
    <source>
        <dbReference type="ARBA" id="ARBA00022777"/>
    </source>
</evidence>
<dbReference type="InterPro" id="IPR011009">
    <property type="entry name" value="Kinase-like_dom_sf"/>
</dbReference>
<dbReference type="GO" id="GO:0005524">
    <property type="term" value="F:ATP binding"/>
    <property type="evidence" value="ECO:0007669"/>
    <property type="project" value="UniProtKB-KW"/>
</dbReference>
<dbReference type="Proteomes" id="UP000002009">
    <property type="component" value="Chromosome 11"/>
</dbReference>
<dbReference type="CDD" id="cd05579">
    <property type="entry name" value="STKc_MAST_like"/>
    <property type="match status" value="1"/>
</dbReference>
<dbReference type="SMART" id="SM00220">
    <property type="entry name" value="S_TKc"/>
    <property type="match status" value="1"/>
</dbReference>
<dbReference type="GeneID" id="8247530"/>
<keyword evidence="4" id="KW-0808">Transferase</keyword>
<feature type="non-terminal residue" evidence="11">
    <location>
        <position position="280"/>
    </location>
</feature>
<dbReference type="Pfam" id="PF00069">
    <property type="entry name" value="Pkinase"/>
    <property type="match status" value="1"/>
</dbReference>
<keyword evidence="12" id="KW-1185">Reference proteome</keyword>
<dbReference type="RefSeq" id="XP_002505108.1">
    <property type="nucleotide sequence ID" value="XM_002505062.1"/>
</dbReference>
<evidence type="ECO:0000256" key="5">
    <source>
        <dbReference type="ARBA" id="ARBA00022741"/>
    </source>
</evidence>
<dbReference type="PROSITE" id="PS50011">
    <property type="entry name" value="PROTEIN_KINASE_DOM"/>
    <property type="match status" value="1"/>
</dbReference>
<keyword evidence="6" id="KW-0418">Kinase</keyword>
<comment type="catalytic activity">
    <reaction evidence="9">
        <text>L-seryl-[protein] + ATP = O-phospho-L-seryl-[protein] + ADP + H(+)</text>
        <dbReference type="Rhea" id="RHEA:17989"/>
        <dbReference type="Rhea" id="RHEA-COMP:9863"/>
        <dbReference type="Rhea" id="RHEA-COMP:11604"/>
        <dbReference type="ChEBI" id="CHEBI:15378"/>
        <dbReference type="ChEBI" id="CHEBI:29999"/>
        <dbReference type="ChEBI" id="CHEBI:30616"/>
        <dbReference type="ChEBI" id="CHEBI:83421"/>
        <dbReference type="ChEBI" id="CHEBI:456216"/>
        <dbReference type="EC" id="2.7.11.1"/>
    </reaction>
</comment>
<feature type="non-terminal residue" evidence="11">
    <location>
        <position position="1"/>
    </location>
</feature>
<dbReference type="InterPro" id="IPR008271">
    <property type="entry name" value="Ser/Thr_kinase_AS"/>
</dbReference>
<feature type="domain" description="Protein kinase" evidence="10">
    <location>
        <begin position="2"/>
        <end position="271"/>
    </location>
</feature>
<keyword evidence="2" id="KW-0723">Serine/threonine-protein kinase</keyword>
<protein>
    <recommendedName>
        <fullName evidence="1">non-specific serine/threonine protein kinase</fullName>
        <ecNumber evidence="1">2.7.11.1</ecNumber>
    </recommendedName>
</protein>
<dbReference type="Gene3D" id="3.30.200.20">
    <property type="entry name" value="Phosphorylase Kinase, domain 1"/>
    <property type="match status" value="1"/>
</dbReference>
<gene>
    <name evidence="11" type="ORF">MICPUN_69531</name>
</gene>
<dbReference type="GO" id="GO:0035556">
    <property type="term" value="P:intracellular signal transduction"/>
    <property type="evidence" value="ECO:0007669"/>
    <property type="project" value="TreeGrafter"/>
</dbReference>